<evidence type="ECO:0000256" key="1">
    <source>
        <dbReference type="ARBA" id="ARBA00004196"/>
    </source>
</evidence>
<comment type="subcellular location">
    <subcellularLocation>
        <location evidence="1">Cell envelope</location>
    </subcellularLocation>
</comment>
<dbReference type="PATRIC" id="fig|1203606.4.peg.732"/>
<evidence type="ECO:0000256" key="4">
    <source>
        <dbReference type="SAM" id="SignalP"/>
    </source>
</evidence>
<dbReference type="EMBL" id="AQOB01000002">
    <property type="protein sequence ID" value="EOQ40068.1"/>
    <property type="molecule type" value="Genomic_DNA"/>
</dbReference>
<accession>R8W5D2</accession>
<feature type="domain" description="Periplasmic binding protein" evidence="5">
    <location>
        <begin position="31"/>
        <end position="275"/>
    </location>
</feature>
<dbReference type="HOGENOM" id="CLU_037628_3_3_9"/>
<feature type="chain" id="PRO_5039483934" description="Periplasmic binding protein domain-containing protein" evidence="4">
    <location>
        <begin position="22"/>
        <end position="293"/>
    </location>
</feature>
<dbReference type="Gene3D" id="3.40.50.2300">
    <property type="match status" value="2"/>
</dbReference>
<dbReference type="AlphaFoldDB" id="R8W5D2"/>
<evidence type="ECO:0000256" key="2">
    <source>
        <dbReference type="ARBA" id="ARBA00007639"/>
    </source>
</evidence>
<evidence type="ECO:0000313" key="6">
    <source>
        <dbReference type="EMBL" id="EOQ40068.1"/>
    </source>
</evidence>
<name>R8W5D2_9FIRM</name>
<organism evidence="6 7">
    <name type="scientific">Butyricicoccus pullicaecorum 1.2</name>
    <dbReference type="NCBI Taxonomy" id="1203606"/>
    <lineage>
        <taxon>Bacteria</taxon>
        <taxon>Bacillati</taxon>
        <taxon>Bacillota</taxon>
        <taxon>Clostridia</taxon>
        <taxon>Eubacteriales</taxon>
        <taxon>Butyricicoccaceae</taxon>
        <taxon>Butyricicoccus</taxon>
    </lineage>
</organism>
<keyword evidence="7" id="KW-1185">Reference proteome</keyword>
<dbReference type="InterPro" id="IPR025997">
    <property type="entry name" value="SBP_2_dom"/>
</dbReference>
<dbReference type="Pfam" id="PF13407">
    <property type="entry name" value="Peripla_BP_4"/>
    <property type="match status" value="1"/>
</dbReference>
<dbReference type="eggNOG" id="COG1879">
    <property type="taxonomic scope" value="Bacteria"/>
</dbReference>
<evidence type="ECO:0000313" key="7">
    <source>
        <dbReference type="Proteomes" id="UP000013981"/>
    </source>
</evidence>
<comment type="similarity">
    <text evidence="2">Belongs to the bacterial solute-binding protein 2 family.</text>
</comment>
<protein>
    <recommendedName>
        <fullName evidence="5">Periplasmic binding protein domain-containing protein</fullName>
    </recommendedName>
</protein>
<sequence>MRICSIVLCLLLLTGCSKLTAVRNRPEYTVSVVLKALNSHYWLDMRSGMQQAAEELEIDLRLLYPSGELENEEQKALLEDALQVDTDLLLFAPCDSYDTQWVAARAQAEQIPVLTVDTRALDAYFPYIGSNNEQIGHLAADYLSDNLQPGTSVVVMAGSDRQASHIDRIRALQDALDPSITITSIVYTDMTQFAGYQTMKQMADQSFDAVFCANSVIGLGVATGLAETGRDIPVIAVDTQMDALQALQDGAMDALLSQDGYEIGYQAICTAVQTLRTGALPEDIQFTSELLEN</sequence>
<dbReference type="GO" id="GO:0030246">
    <property type="term" value="F:carbohydrate binding"/>
    <property type="evidence" value="ECO:0007669"/>
    <property type="project" value="UniProtKB-ARBA"/>
</dbReference>
<reference evidence="6 7" key="1">
    <citation type="submission" date="2013-01" db="EMBL/GenBank/DDBJ databases">
        <title>The Genome Sequence of Butyricicoccus pullicaecorum 1.2.</title>
        <authorList>
            <consortium name="The Broad Institute Genome Sequencing Platform"/>
            <person name="Earl A."/>
            <person name="Ward D."/>
            <person name="Feldgarden M."/>
            <person name="Gevers D."/>
            <person name="Van Immerseel F."/>
            <person name="Eeckhaut V."/>
            <person name="Walker B."/>
            <person name="Young S.K."/>
            <person name="Zeng Q."/>
            <person name="Gargeya S."/>
            <person name="Fitzgerald M."/>
            <person name="Haas B."/>
            <person name="Abouelleil A."/>
            <person name="Alvarado L."/>
            <person name="Arachchi H.M."/>
            <person name="Berlin A.M."/>
            <person name="Chapman S.B."/>
            <person name="Dewar J."/>
            <person name="Goldberg J."/>
            <person name="Griggs A."/>
            <person name="Gujja S."/>
            <person name="Hansen M."/>
            <person name="Howarth C."/>
            <person name="Imamovic A."/>
            <person name="Larimer J."/>
            <person name="McCowan C."/>
            <person name="Murphy C."/>
            <person name="Neiman D."/>
            <person name="Pearson M."/>
            <person name="Priest M."/>
            <person name="Roberts A."/>
            <person name="Saif S."/>
            <person name="Shea T."/>
            <person name="Sisk P."/>
            <person name="Sykes S."/>
            <person name="Wortman J."/>
            <person name="Nusbaum C."/>
            <person name="Birren B."/>
        </authorList>
    </citation>
    <scope>NUCLEOTIDE SEQUENCE [LARGE SCALE GENOMIC DNA]</scope>
    <source>
        <strain evidence="6 7">1.2</strain>
    </source>
</reference>
<feature type="signal peptide" evidence="4">
    <location>
        <begin position="1"/>
        <end position="21"/>
    </location>
</feature>
<dbReference type="PANTHER" id="PTHR46847:SF1">
    <property type="entry name" value="D-ALLOSE-BINDING PERIPLASMIC PROTEIN-RELATED"/>
    <property type="match status" value="1"/>
</dbReference>
<evidence type="ECO:0000259" key="5">
    <source>
        <dbReference type="Pfam" id="PF13407"/>
    </source>
</evidence>
<evidence type="ECO:0000256" key="3">
    <source>
        <dbReference type="ARBA" id="ARBA00022729"/>
    </source>
</evidence>
<dbReference type="Proteomes" id="UP000013981">
    <property type="component" value="Unassembled WGS sequence"/>
</dbReference>
<dbReference type="PROSITE" id="PS51257">
    <property type="entry name" value="PROKAR_LIPOPROTEIN"/>
    <property type="match status" value="1"/>
</dbReference>
<comment type="caution">
    <text evidence="6">The sequence shown here is derived from an EMBL/GenBank/DDBJ whole genome shotgun (WGS) entry which is preliminary data.</text>
</comment>
<gene>
    <name evidence="6" type="ORF">HMPREF1526_00766</name>
</gene>
<dbReference type="InterPro" id="IPR028082">
    <property type="entry name" value="Peripla_BP_I"/>
</dbReference>
<proteinExistence type="inferred from homology"/>
<keyword evidence="3 4" id="KW-0732">Signal</keyword>
<dbReference type="SUPFAM" id="SSF53822">
    <property type="entry name" value="Periplasmic binding protein-like I"/>
    <property type="match status" value="1"/>
</dbReference>
<dbReference type="PANTHER" id="PTHR46847">
    <property type="entry name" value="D-ALLOSE-BINDING PERIPLASMIC PROTEIN-RELATED"/>
    <property type="match status" value="1"/>
</dbReference>
<dbReference type="GO" id="GO:0030313">
    <property type="term" value="C:cell envelope"/>
    <property type="evidence" value="ECO:0007669"/>
    <property type="project" value="UniProtKB-SubCell"/>
</dbReference>